<comment type="subcellular location">
    <subcellularLocation>
        <location evidence="1">Membrane</location>
    </subcellularLocation>
</comment>
<keyword evidence="3" id="KW-0812">Transmembrane</keyword>
<comment type="similarity">
    <text evidence="2">Belongs to the FUN14 family.</text>
</comment>
<evidence type="ECO:0000256" key="2">
    <source>
        <dbReference type="ARBA" id="ARBA00009160"/>
    </source>
</evidence>
<dbReference type="InterPro" id="IPR007014">
    <property type="entry name" value="FUN14"/>
</dbReference>
<evidence type="ECO:0000256" key="3">
    <source>
        <dbReference type="ARBA" id="ARBA00022692"/>
    </source>
</evidence>
<proteinExistence type="inferred from homology"/>
<dbReference type="EMBL" id="CAKKNE010000005">
    <property type="protein sequence ID" value="CAH0376072.1"/>
    <property type="molecule type" value="Genomic_DNA"/>
</dbReference>
<protein>
    <recommendedName>
        <fullName evidence="8">EF-hand domain-containing protein</fullName>
    </recommendedName>
</protein>
<name>A0A8J2X0Q2_9STRA</name>
<evidence type="ECO:0000256" key="5">
    <source>
        <dbReference type="ARBA" id="ARBA00023136"/>
    </source>
</evidence>
<keyword evidence="5" id="KW-0472">Membrane</keyword>
<keyword evidence="4" id="KW-1133">Transmembrane helix</keyword>
<evidence type="ECO:0000256" key="4">
    <source>
        <dbReference type="ARBA" id="ARBA00022989"/>
    </source>
</evidence>
<evidence type="ECO:0000313" key="7">
    <source>
        <dbReference type="Proteomes" id="UP000789595"/>
    </source>
</evidence>
<comment type="caution">
    <text evidence="6">The sequence shown here is derived from an EMBL/GenBank/DDBJ whole genome shotgun (WGS) entry which is preliminary data.</text>
</comment>
<evidence type="ECO:0000256" key="1">
    <source>
        <dbReference type="ARBA" id="ARBA00004370"/>
    </source>
</evidence>
<dbReference type="AlphaFoldDB" id="A0A8J2X0Q2"/>
<dbReference type="PANTHER" id="PTHR21346">
    <property type="entry name" value="FUN14 DOMAIN CONTAINING"/>
    <property type="match status" value="1"/>
</dbReference>
<accession>A0A8J2X0Q2</accession>
<dbReference type="Pfam" id="PF04930">
    <property type="entry name" value="FUN14"/>
    <property type="match status" value="1"/>
</dbReference>
<dbReference type="PANTHER" id="PTHR21346:SF0">
    <property type="entry name" value="RE45833P"/>
    <property type="match status" value="1"/>
</dbReference>
<sequence length="202" mass="21119">MATRCAIRRLSQSMRASAPLAAAGSLAALAAPPDAQCLWWRRDAAAKEAERKAALSPLERLAEFGKDVSTSDGPGAVADKMLEEVGKLASEALATGYPNQVGWGFCAGYCTGFAAKKVGKVGFVVVGSMYALLQTAAYHGYVTVDHAKISRKFTQVLDANKDGRVDSRDAQDLYGQAMKVLEFNGPSGGGFGAGVLLGLRSG</sequence>
<dbReference type="OrthoDB" id="163794at2759"/>
<dbReference type="GO" id="GO:0000422">
    <property type="term" value="P:autophagy of mitochondrion"/>
    <property type="evidence" value="ECO:0007669"/>
    <property type="project" value="TreeGrafter"/>
</dbReference>
<reference evidence="6" key="1">
    <citation type="submission" date="2021-11" db="EMBL/GenBank/DDBJ databases">
        <authorList>
            <consortium name="Genoscope - CEA"/>
            <person name="William W."/>
        </authorList>
    </citation>
    <scope>NUCLEOTIDE SEQUENCE</scope>
</reference>
<keyword evidence="7" id="KW-1185">Reference proteome</keyword>
<organism evidence="6 7">
    <name type="scientific">Pelagomonas calceolata</name>
    <dbReference type="NCBI Taxonomy" id="35677"/>
    <lineage>
        <taxon>Eukaryota</taxon>
        <taxon>Sar</taxon>
        <taxon>Stramenopiles</taxon>
        <taxon>Ochrophyta</taxon>
        <taxon>Pelagophyceae</taxon>
        <taxon>Pelagomonadales</taxon>
        <taxon>Pelagomonadaceae</taxon>
        <taxon>Pelagomonas</taxon>
    </lineage>
</organism>
<dbReference type="Proteomes" id="UP000789595">
    <property type="component" value="Unassembled WGS sequence"/>
</dbReference>
<gene>
    <name evidence="6" type="ORF">PECAL_5P06270</name>
</gene>
<dbReference type="GO" id="GO:0005741">
    <property type="term" value="C:mitochondrial outer membrane"/>
    <property type="evidence" value="ECO:0007669"/>
    <property type="project" value="TreeGrafter"/>
</dbReference>
<evidence type="ECO:0008006" key="8">
    <source>
        <dbReference type="Google" id="ProtNLM"/>
    </source>
</evidence>
<evidence type="ECO:0000313" key="6">
    <source>
        <dbReference type="EMBL" id="CAH0376072.1"/>
    </source>
</evidence>